<evidence type="ECO:0008006" key="5">
    <source>
        <dbReference type="Google" id="ProtNLM"/>
    </source>
</evidence>
<evidence type="ECO:0000313" key="4">
    <source>
        <dbReference type="Proteomes" id="UP000583929"/>
    </source>
</evidence>
<evidence type="ECO:0000256" key="1">
    <source>
        <dbReference type="ARBA" id="ARBA00009797"/>
    </source>
</evidence>
<dbReference type="GO" id="GO:0036297">
    <property type="term" value="P:interstrand cross-link repair"/>
    <property type="evidence" value="ECO:0007669"/>
    <property type="project" value="TreeGrafter"/>
</dbReference>
<dbReference type="Proteomes" id="UP000583929">
    <property type="component" value="Unassembled WGS sequence"/>
</dbReference>
<feature type="chain" id="PRO_5029643206" description="PD-(D/E)XK endonuclease-like domain-containing protein" evidence="2">
    <location>
        <begin position="26"/>
        <end position="213"/>
    </location>
</feature>
<dbReference type="PANTHER" id="PTHR14464:SF4">
    <property type="entry name" value="EXONUCLEASE V"/>
    <property type="match status" value="1"/>
</dbReference>
<sequence length="213" mass="25196">MNPLMKFLLTIISALIMMDLRTIDGLFCCSEWCEKQKEFSLLGKRYVNKAMKKGIARHAKLEEEVVKKVKVTVKSVEDRWALKVSFVEGVWIVRVIDEIRMPITETDKHPLLVDTKTRVRPTLPSEPQRRNGRFQLMCYKRMWDSLVSDNFPTKKFFDFYNLNPYNNLSEEIVDRTRNVGFPAQVKDSRFSNLRFSDTFYFVCVPKFIYLCRP</sequence>
<reference evidence="3 4" key="1">
    <citation type="journal article" date="2020" name="bioRxiv">
        <title>Sequence and annotation of 42 cannabis genomes reveals extensive copy number variation in cannabinoid synthesis and pathogen resistance genes.</title>
        <authorList>
            <person name="Mckernan K.J."/>
            <person name="Helbert Y."/>
            <person name="Kane L.T."/>
            <person name="Ebling H."/>
            <person name="Zhang L."/>
            <person name="Liu B."/>
            <person name="Eaton Z."/>
            <person name="Mclaughlin S."/>
            <person name="Kingan S."/>
            <person name="Baybayan P."/>
            <person name="Concepcion G."/>
            <person name="Jordan M."/>
            <person name="Riva A."/>
            <person name="Barbazuk W."/>
            <person name="Harkins T."/>
        </authorList>
    </citation>
    <scope>NUCLEOTIDE SEQUENCE [LARGE SCALE GENOMIC DNA]</scope>
    <source>
        <strain evidence="4">cv. Jamaican Lion 4</strain>
        <tissue evidence="3">Leaf</tissue>
    </source>
</reference>
<gene>
    <name evidence="3" type="ORF">G4B88_027950</name>
</gene>
<dbReference type="GO" id="GO:0045145">
    <property type="term" value="F:single-stranded DNA 5'-3' DNA exonuclease activity"/>
    <property type="evidence" value="ECO:0007669"/>
    <property type="project" value="InterPro"/>
</dbReference>
<name>A0A7J6I841_CANSA</name>
<dbReference type="InterPro" id="IPR019190">
    <property type="entry name" value="EXOV"/>
</dbReference>
<dbReference type="GO" id="GO:0005634">
    <property type="term" value="C:nucleus"/>
    <property type="evidence" value="ECO:0007669"/>
    <property type="project" value="TreeGrafter"/>
</dbReference>
<keyword evidence="2" id="KW-0732">Signal</keyword>
<evidence type="ECO:0000256" key="2">
    <source>
        <dbReference type="SAM" id="SignalP"/>
    </source>
</evidence>
<proteinExistence type="inferred from homology"/>
<organism evidence="3 4">
    <name type="scientific">Cannabis sativa</name>
    <name type="common">Hemp</name>
    <name type="synonym">Marijuana</name>
    <dbReference type="NCBI Taxonomy" id="3483"/>
    <lineage>
        <taxon>Eukaryota</taxon>
        <taxon>Viridiplantae</taxon>
        <taxon>Streptophyta</taxon>
        <taxon>Embryophyta</taxon>
        <taxon>Tracheophyta</taxon>
        <taxon>Spermatophyta</taxon>
        <taxon>Magnoliopsida</taxon>
        <taxon>eudicotyledons</taxon>
        <taxon>Gunneridae</taxon>
        <taxon>Pentapetalae</taxon>
        <taxon>rosids</taxon>
        <taxon>fabids</taxon>
        <taxon>Rosales</taxon>
        <taxon>Cannabaceae</taxon>
        <taxon>Cannabis</taxon>
    </lineage>
</organism>
<dbReference type="AlphaFoldDB" id="A0A7J6I841"/>
<protein>
    <recommendedName>
        <fullName evidence="5">PD-(D/E)XK endonuclease-like domain-containing protein</fullName>
    </recommendedName>
</protein>
<dbReference type="EMBL" id="JAATIQ010000005">
    <property type="protein sequence ID" value="KAF4403179.1"/>
    <property type="molecule type" value="Genomic_DNA"/>
</dbReference>
<feature type="signal peptide" evidence="2">
    <location>
        <begin position="1"/>
        <end position="25"/>
    </location>
</feature>
<keyword evidence="4" id="KW-1185">Reference proteome</keyword>
<comment type="similarity">
    <text evidence="1">Belongs to the EXO5 family.</text>
</comment>
<dbReference type="PANTHER" id="PTHR14464">
    <property type="entry name" value="EXONUCLEASE V"/>
    <property type="match status" value="1"/>
</dbReference>
<dbReference type="Pfam" id="PF09810">
    <property type="entry name" value="Exo5"/>
    <property type="match status" value="2"/>
</dbReference>
<comment type="caution">
    <text evidence="3">The sequence shown here is derived from an EMBL/GenBank/DDBJ whole genome shotgun (WGS) entry which is preliminary data.</text>
</comment>
<evidence type="ECO:0000313" key="3">
    <source>
        <dbReference type="EMBL" id="KAF4403179.1"/>
    </source>
</evidence>
<accession>A0A7J6I841</accession>